<dbReference type="EMBL" id="AVOT02088591">
    <property type="protein sequence ID" value="MBW0571674.1"/>
    <property type="molecule type" value="Genomic_DNA"/>
</dbReference>
<keyword evidence="2" id="KW-1185">Reference proteome</keyword>
<organism evidence="1 2">
    <name type="scientific">Austropuccinia psidii MF-1</name>
    <dbReference type="NCBI Taxonomy" id="1389203"/>
    <lineage>
        <taxon>Eukaryota</taxon>
        <taxon>Fungi</taxon>
        <taxon>Dikarya</taxon>
        <taxon>Basidiomycota</taxon>
        <taxon>Pucciniomycotina</taxon>
        <taxon>Pucciniomycetes</taxon>
        <taxon>Pucciniales</taxon>
        <taxon>Sphaerophragmiaceae</taxon>
        <taxon>Austropuccinia</taxon>
    </lineage>
</organism>
<evidence type="ECO:0000313" key="1">
    <source>
        <dbReference type="EMBL" id="MBW0571674.1"/>
    </source>
</evidence>
<dbReference type="AlphaFoldDB" id="A0A9Q3K1W2"/>
<proteinExistence type="predicted"/>
<protein>
    <submittedName>
        <fullName evidence="1">Uncharacterized protein</fullName>
    </submittedName>
</protein>
<sequence>MVTIGPSSNVLLPSPSFIGRIVTALRSGSQVTIGWWPRRGVEKSILEGTGQIIQNCLRRPSWGPTVHSRSDMASSLSTTKESSQGCLGRELLWPCGWKGRTTKKHFLCACGQESQPSVVVEE</sequence>
<name>A0A9Q3K1W2_9BASI</name>
<dbReference type="Proteomes" id="UP000765509">
    <property type="component" value="Unassembled WGS sequence"/>
</dbReference>
<gene>
    <name evidence="1" type="ORF">O181_111389</name>
</gene>
<reference evidence="1" key="1">
    <citation type="submission" date="2021-03" db="EMBL/GenBank/DDBJ databases">
        <title>Draft genome sequence of rust myrtle Austropuccinia psidii MF-1, a brazilian biotype.</title>
        <authorList>
            <person name="Quecine M.C."/>
            <person name="Pachon D.M.R."/>
            <person name="Bonatelli M.L."/>
            <person name="Correr F.H."/>
            <person name="Franceschini L.M."/>
            <person name="Leite T.F."/>
            <person name="Margarido G.R.A."/>
            <person name="Almeida C.A."/>
            <person name="Ferrarezi J.A."/>
            <person name="Labate C.A."/>
        </authorList>
    </citation>
    <scope>NUCLEOTIDE SEQUENCE</scope>
    <source>
        <strain evidence="1">MF-1</strain>
    </source>
</reference>
<comment type="caution">
    <text evidence="1">The sequence shown here is derived from an EMBL/GenBank/DDBJ whole genome shotgun (WGS) entry which is preliminary data.</text>
</comment>
<evidence type="ECO:0000313" key="2">
    <source>
        <dbReference type="Proteomes" id="UP000765509"/>
    </source>
</evidence>
<accession>A0A9Q3K1W2</accession>